<organism evidence="1 2">
    <name type="scientific">Conyzicola lurida</name>
    <dbReference type="NCBI Taxonomy" id="1172621"/>
    <lineage>
        <taxon>Bacteria</taxon>
        <taxon>Bacillati</taxon>
        <taxon>Actinomycetota</taxon>
        <taxon>Actinomycetes</taxon>
        <taxon>Micrococcales</taxon>
        <taxon>Microbacteriaceae</taxon>
        <taxon>Conyzicola</taxon>
    </lineage>
</organism>
<dbReference type="EMBL" id="JACHMJ010000001">
    <property type="protein sequence ID" value="MBB5843949.1"/>
    <property type="molecule type" value="Genomic_DNA"/>
</dbReference>
<gene>
    <name evidence="1" type="ORF">HD599_002272</name>
</gene>
<sequence length="30" mass="3163">MNETTAPSAPYDTLELPVTEAIDISALLAD</sequence>
<proteinExistence type="predicted"/>
<name>A0A841ARA3_9MICO</name>
<evidence type="ECO:0000313" key="2">
    <source>
        <dbReference type="Proteomes" id="UP000536685"/>
    </source>
</evidence>
<dbReference type="AlphaFoldDB" id="A0A841ARA3"/>
<reference evidence="1 2" key="1">
    <citation type="submission" date="2020-08" db="EMBL/GenBank/DDBJ databases">
        <title>Sequencing the genomes of 1000 actinobacteria strains.</title>
        <authorList>
            <person name="Klenk H.-P."/>
        </authorList>
    </citation>
    <scope>NUCLEOTIDE SEQUENCE [LARGE SCALE GENOMIC DNA]</scope>
    <source>
        <strain evidence="1 2">DSM 105784</strain>
    </source>
</reference>
<accession>A0A841ARA3</accession>
<comment type="caution">
    <text evidence="1">The sequence shown here is derived from an EMBL/GenBank/DDBJ whole genome shotgun (WGS) entry which is preliminary data.</text>
</comment>
<evidence type="ECO:0000313" key="1">
    <source>
        <dbReference type="EMBL" id="MBB5843949.1"/>
    </source>
</evidence>
<dbReference type="Proteomes" id="UP000536685">
    <property type="component" value="Unassembled WGS sequence"/>
</dbReference>
<protein>
    <submittedName>
        <fullName evidence="1">Uncharacterized protein</fullName>
    </submittedName>
</protein>
<keyword evidence="2" id="KW-1185">Reference proteome</keyword>